<evidence type="ECO:0000313" key="4">
    <source>
        <dbReference type="Proteomes" id="UP001569151"/>
    </source>
</evidence>
<proteinExistence type="predicted"/>
<feature type="transmembrane region" description="Helical" evidence="1">
    <location>
        <begin position="72"/>
        <end position="104"/>
    </location>
</feature>
<dbReference type="Pfam" id="PF01478">
    <property type="entry name" value="Peptidase_A24"/>
    <property type="match status" value="1"/>
</dbReference>
<evidence type="ECO:0000256" key="1">
    <source>
        <dbReference type="SAM" id="Phobius"/>
    </source>
</evidence>
<dbReference type="RefSeq" id="WP_371719884.1">
    <property type="nucleotide sequence ID" value="NZ_JBGOOF010000034.1"/>
</dbReference>
<feature type="transmembrane region" description="Helical" evidence="1">
    <location>
        <begin position="46"/>
        <end position="66"/>
    </location>
</feature>
<name>A0ABV4MJF3_9VIBR</name>
<evidence type="ECO:0000259" key="2">
    <source>
        <dbReference type="Pfam" id="PF01478"/>
    </source>
</evidence>
<comment type="caution">
    <text evidence="3">The sequence shown here is derived from an EMBL/GenBank/DDBJ whole genome shotgun (WGS) entry which is preliminary data.</text>
</comment>
<gene>
    <name evidence="3" type="ORF">ACED39_12995</name>
</gene>
<dbReference type="Proteomes" id="UP001569151">
    <property type="component" value="Unassembled WGS sequence"/>
</dbReference>
<dbReference type="EMBL" id="JBGOOS010000017">
    <property type="protein sequence ID" value="MEZ8209698.1"/>
    <property type="molecule type" value="Genomic_DNA"/>
</dbReference>
<protein>
    <submittedName>
        <fullName evidence="3">Prepilin peptidase</fullName>
    </submittedName>
</protein>
<keyword evidence="1" id="KW-1133">Transmembrane helix</keyword>
<feature type="domain" description="Prepilin type IV endopeptidase peptidase" evidence="2">
    <location>
        <begin position="2"/>
        <end position="99"/>
    </location>
</feature>
<keyword evidence="4" id="KW-1185">Reference proteome</keyword>
<dbReference type="Gene3D" id="1.20.120.1220">
    <property type="match status" value="1"/>
</dbReference>
<organism evidence="3 4">
    <name type="scientific">Vibrio bivalvicida</name>
    <dbReference type="NCBI Taxonomy" id="1276888"/>
    <lineage>
        <taxon>Bacteria</taxon>
        <taxon>Pseudomonadati</taxon>
        <taxon>Pseudomonadota</taxon>
        <taxon>Gammaproteobacteria</taxon>
        <taxon>Vibrionales</taxon>
        <taxon>Vibrionaceae</taxon>
        <taxon>Vibrio</taxon>
        <taxon>Vibrio oreintalis group</taxon>
    </lineage>
</organism>
<evidence type="ECO:0000313" key="3">
    <source>
        <dbReference type="EMBL" id="MEZ8209698.1"/>
    </source>
</evidence>
<feature type="transmembrane region" description="Helical" evidence="1">
    <location>
        <begin position="116"/>
        <end position="135"/>
    </location>
</feature>
<dbReference type="InterPro" id="IPR000045">
    <property type="entry name" value="Prepilin_IV_endopep_pep"/>
</dbReference>
<reference evidence="3 4" key="1">
    <citation type="submission" date="2024-06" db="EMBL/GenBank/DDBJ databases">
        <authorList>
            <person name="Steensen K."/>
            <person name="Seneca J."/>
            <person name="Bartlau N."/>
            <person name="Yu A.X."/>
            <person name="Polz M.F."/>
        </authorList>
    </citation>
    <scope>NUCLEOTIDE SEQUENCE [LARGE SCALE GENOMIC DNA]</scope>
    <source>
        <strain evidence="3 4">1F146</strain>
    </source>
</reference>
<sequence>MLLATLTFLSIWSDIRYRKISNLLCLGVLLSCSIIVLKLGGVFQIVNVILFLSIGLVMSHLGWLGGGDSKLFAAYSVAIIPAYIPITLFIVAITGGITSVFYLFRNKVAASKFAGIPYGIAISLGGLFGVLTSILENSV</sequence>
<keyword evidence="1" id="KW-0472">Membrane</keyword>
<accession>A0ABV4MJF3</accession>
<feature type="transmembrane region" description="Helical" evidence="1">
    <location>
        <begin position="20"/>
        <end position="39"/>
    </location>
</feature>
<keyword evidence="1" id="KW-0812">Transmembrane</keyword>